<accession>A0ABQ4M6F7</accession>
<dbReference type="InterPro" id="IPR006059">
    <property type="entry name" value="SBP"/>
</dbReference>
<proteinExistence type="predicted"/>
<organism evidence="7 8">
    <name type="scientific">Paenibacillus vini</name>
    <dbReference type="NCBI Taxonomy" id="1476024"/>
    <lineage>
        <taxon>Bacteria</taxon>
        <taxon>Bacillati</taxon>
        <taxon>Bacillota</taxon>
        <taxon>Bacilli</taxon>
        <taxon>Bacillales</taxon>
        <taxon>Paenibacillaceae</taxon>
        <taxon>Paenibacillus</taxon>
    </lineage>
</organism>
<dbReference type="PROSITE" id="PS51257">
    <property type="entry name" value="PROKAR_LIPOPROTEIN"/>
    <property type="match status" value="1"/>
</dbReference>
<dbReference type="RefSeq" id="WP_213653693.1">
    <property type="nucleotide sequence ID" value="NZ_BOSL01000001.1"/>
</dbReference>
<dbReference type="SUPFAM" id="SSF53850">
    <property type="entry name" value="Periplasmic binding protein-like II"/>
    <property type="match status" value="1"/>
</dbReference>
<keyword evidence="5" id="KW-0449">Lipoprotein</keyword>
<evidence type="ECO:0000313" key="8">
    <source>
        <dbReference type="Proteomes" id="UP000679992"/>
    </source>
</evidence>
<keyword evidence="8" id="KW-1185">Reference proteome</keyword>
<dbReference type="Proteomes" id="UP000679992">
    <property type="component" value="Unassembled WGS sequence"/>
</dbReference>
<dbReference type="InterPro" id="IPR050490">
    <property type="entry name" value="Bact_solute-bd_prot1"/>
</dbReference>
<dbReference type="PANTHER" id="PTHR43649">
    <property type="entry name" value="ARABINOSE-BINDING PROTEIN-RELATED"/>
    <property type="match status" value="1"/>
</dbReference>
<feature type="signal peptide" evidence="6">
    <location>
        <begin position="1"/>
        <end position="20"/>
    </location>
</feature>
<keyword evidence="4" id="KW-0564">Palmitate</keyword>
<reference evidence="7 8" key="1">
    <citation type="submission" date="2021-03" db="EMBL/GenBank/DDBJ databases">
        <title>Antimicrobial resistance genes in bacteria isolated from Japanese honey, and their potential for conferring macrolide and lincosamide resistance in the American foulbrood pathogen Paenibacillus larvae.</title>
        <authorList>
            <person name="Okamoto M."/>
            <person name="Kumagai M."/>
            <person name="Kanamori H."/>
            <person name="Takamatsu D."/>
        </authorList>
    </citation>
    <scope>NUCLEOTIDE SEQUENCE [LARGE SCALE GENOMIC DNA]</scope>
    <source>
        <strain evidence="7 8">J42TS3</strain>
    </source>
</reference>
<dbReference type="Gene3D" id="3.40.190.10">
    <property type="entry name" value="Periplasmic binding protein-like II"/>
    <property type="match status" value="1"/>
</dbReference>
<dbReference type="Pfam" id="PF01547">
    <property type="entry name" value="SBP_bac_1"/>
    <property type="match status" value="1"/>
</dbReference>
<comment type="caution">
    <text evidence="7">The sequence shown here is derived from an EMBL/GenBank/DDBJ whole genome shotgun (WGS) entry which is preliminary data.</text>
</comment>
<dbReference type="PANTHER" id="PTHR43649:SF33">
    <property type="entry name" value="POLYGALACTURONAN_RHAMNOGALACTURONAN-BINDING PROTEIN YTCQ"/>
    <property type="match status" value="1"/>
</dbReference>
<dbReference type="EMBL" id="BOSL01000001">
    <property type="protein sequence ID" value="GIP51547.1"/>
    <property type="molecule type" value="Genomic_DNA"/>
</dbReference>
<keyword evidence="1" id="KW-1003">Cell membrane</keyword>
<evidence type="ECO:0000313" key="7">
    <source>
        <dbReference type="EMBL" id="GIP51547.1"/>
    </source>
</evidence>
<protein>
    <recommendedName>
        <fullName evidence="9">ABC transporter substrate-binding protein</fullName>
    </recommendedName>
</protein>
<evidence type="ECO:0000256" key="6">
    <source>
        <dbReference type="SAM" id="SignalP"/>
    </source>
</evidence>
<keyword evidence="2 6" id="KW-0732">Signal</keyword>
<evidence type="ECO:0000256" key="5">
    <source>
        <dbReference type="ARBA" id="ARBA00023288"/>
    </source>
</evidence>
<sequence length="430" mass="49614">MKKRLKIVLTIMVWSLLVVACSPNKETVKYEGDSEMTATLKILTITDERYFKEKYGDLFKVKYPNIEIQLVRYTPANMDKVIKEEKPDLFILSFEEYKEYLQKNRVYDLDALFSNDAFQLEGIHPEIVNYLRQIGNGKLYGLPTEFMSKAVFYNKDLFDKYGIPYPQDGMTWEEIFQLAERFPAEDGVYGFYKIFSDLVEDLAWSRGVNPINTKEMKVTLDTASYKEIFEMIWDAHESKSATFPELDPFEVYDPFVTGKSAMTVDYNYYIKGHINWAKAEQGNKFNLNWDLASGPVKESSRDTSPYFQIGGIYAINADSEQKQAAWEYIKFASSEELARVNSKSLSHLGLFTRTNAIPNPDGKRMEAFYNLKPDVNTHSFVDYDLLPPRTYTNLKGIIGSEAKAVMVGAKTRDEAIESMQERGQRLLDEK</sequence>
<evidence type="ECO:0000256" key="4">
    <source>
        <dbReference type="ARBA" id="ARBA00023139"/>
    </source>
</evidence>
<evidence type="ECO:0000256" key="3">
    <source>
        <dbReference type="ARBA" id="ARBA00023136"/>
    </source>
</evidence>
<keyword evidence="3" id="KW-0472">Membrane</keyword>
<gene>
    <name evidence="7" type="ORF">J42TS3_05820</name>
</gene>
<evidence type="ECO:0008006" key="9">
    <source>
        <dbReference type="Google" id="ProtNLM"/>
    </source>
</evidence>
<evidence type="ECO:0000256" key="1">
    <source>
        <dbReference type="ARBA" id="ARBA00022475"/>
    </source>
</evidence>
<evidence type="ECO:0000256" key="2">
    <source>
        <dbReference type="ARBA" id="ARBA00022729"/>
    </source>
</evidence>
<feature type="chain" id="PRO_5045670234" description="ABC transporter substrate-binding protein" evidence="6">
    <location>
        <begin position="21"/>
        <end position="430"/>
    </location>
</feature>
<name>A0ABQ4M6F7_9BACL</name>